<evidence type="ECO:0000313" key="1">
    <source>
        <dbReference type="EnsemblMetazoa" id="XP_028147820.1"/>
    </source>
</evidence>
<proteinExistence type="predicted"/>
<dbReference type="OrthoDB" id="6761337at2759"/>
<dbReference type="AlphaFoldDB" id="A0A6P7GVD1"/>
<dbReference type="KEGG" id="dvv:114341224"/>
<evidence type="ECO:0000313" key="2">
    <source>
        <dbReference type="Proteomes" id="UP001652700"/>
    </source>
</evidence>
<organism evidence="3">
    <name type="scientific">Diabrotica virgifera virgifera</name>
    <name type="common">western corn rootworm</name>
    <dbReference type="NCBI Taxonomy" id="50390"/>
    <lineage>
        <taxon>Eukaryota</taxon>
        <taxon>Metazoa</taxon>
        <taxon>Ecdysozoa</taxon>
        <taxon>Arthropoda</taxon>
        <taxon>Hexapoda</taxon>
        <taxon>Insecta</taxon>
        <taxon>Pterygota</taxon>
        <taxon>Neoptera</taxon>
        <taxon>Endopterygota</taxon>
        <taxon>Coleoptera</taxon>
        <taxon>Polyphaga</taxon>
        <taxon>Cucujiformia</taxon>
        <taxon>Chrysomeloidea</taxon>
        <taxon>Chrysomelidae</taxon>
        <taxon>Galerucinae</taxon>
        <taxon>Diabroticina</taxon>
        <taxon>Diabroticites</taxon>
        <taxon>Diabrotica</taxon>
    </lineage>
</organism>
<sequence>MRLLHLVTPDIEKQTTNMRESISAKHRLIITLRFLATGNSYRSLMYEFRVSKSTISKFVPEVCALIYKRLKDYLKVPNTAADWLNIAEEYQNIWNFPHCLGTMDGAPSSAGSTFFNYKGTHSRARRVVENAFGILANRFRMDLSKLNKVSSIADKKPIIILRDLTRDAHFTIIAAKVVNAKYGEAVLLELEEKVVFLPNRVTKDYVSFLPEFSS</sequence>
<reference evidence="1" key="2">
    <citation type="submission" date="2025-05" db="UniProtKB">
        <authorList>
            <consortium name="EnsemblMetazoa"/>
        </authorList>
    </citation>
    <scope>IDENTIFICATION</scope>
</reference>
<dbReference type="GeneID" id="114341224"/>
<keyword evidence="2" id="KW-1185">Reference proteome</keyword>
<dbReference type="InterPro" id="IPR045249">
    <property type="entry name" value="HARBI1-like"/>
</dbReference>
<gene>
    <name evidence="3" type="primary">LOC114341224</name>
</gene>
<dbReference type="PANTHER" id="PTHR22930">
    <property type="match status" value="1"/>
</dbReference>
<name>A0A6P7GVD1_DIAVI</name>
<protein>
    <submittedName>
        <fullName evidence="3">Uncharacterized protein LOC114341224</fullName>
    </submittedName>
</protein>
<dbReference type="RefSeq" id="XP_028147820.1">
    <property type="nucleotide sequence ID" value="XM_028292019.1"/>
</dbReference>
<accession>A0A6P7GVD1</accession>
<reference evidence="3" key="1">
    <citation type="submission" date="2025-04" db="UniProtKB">
        <authorList>
            <consortium name="RefSeq"/>
        </authorList>
    </citation>
    <scope>IDENTIFICATION</scope>
    <source>
        <tissue evidence="3">Whole insect</tissue>
    </source>
</reference>
<dbReference type="Proteomes" id="UP001652700">
    <property type="component" value="Unplaced"/>
</dbReference>
<dbReference type="EnsemblMetazoa" id="XM_028292019.1">
    <property type="protein sequence ID" value="XP_028147820.1"/>
    <property type="gene ID" value="LOC114341224"/>
</dbReference>
<evidence type="ECO:0000313" key="3">
    <source>
        <dbReference type="RefSeq" id="XP_028147820.1"/>
    </source>
</evidence>
<dbReference type="PANTHER" id="PTHR22930:SF269">
    <property type="entry name" value="NUCLEASE HARBI1-LIKE PROTEIN"/>
    <property type="match status" value="1"/>
</dbReference>
<dbReference type="InParanoid" id="A0A6P7GVD1"/>